<feature type="transmembrane region" description="Helical" evidence="8">
    <location>
        <begin position="107"/>
        <end position="123"/>
    </location>
</feature>
<evidence type="ECO:0000256" key="3">
    <source>
        <dbReference type="ARBA" id="ARBA00022676"/>
    </source>
</evidence>
<keyword evidence="7 8" id="KW-0472">Membrane</keyword>
<evidence type="ECO:0000256" key="4">
    <source>
        <dbReference type="ARBA" id="ARBA00022679"/>
    </source>
</evidence>
<proteinExistence type="predicted"/>
<name>D1PTN1_9BACT</name>
<dbReference type="PANTHER" id="PTHR33908">
    <property type="entry name" value="MANNOSYLTRANSFERASE YKCB-RELATED"/>
    <property type="match status" value="1"/>
</dbReference>
<evidence type="ECO:0000256" key="1">
    <source>
        <dbReference type="ARBA" id="ARBA00004651"/>
    </source>
</evidence>
<dbReference type="GO" id="GO:0016763">
    <property type="term" value="F:pentosyltransferase activity"/>
    <property type="evidence" value="ECO:0007669"/>
    <property type="project" value="TreeGrafter"/>
</dbReference>
<evidence type="ECO:0000313" key="10">
    <source>
        <dbReference type="Proteomes" id="UP000003160"/>
    </source>
</evidence>
<dbReference type="GO" id="GO:0005886">
    <property type="term" value="C:plasma membrane"/>
    <property type="evidence" value="ECO:0007669"/>
    <property type="project" value="UniProtKB-SubCell"/>
</dbReference>
<gene>
    <name evidence="9" type="ORF">HMPREF0645_0316</name>
</gene>
<dbReference type="OrthoDB" id="1098184at2"/>
<dbReference type="EMBL" id="ACKS01000017">
    <property type="protein sequence ID" value="EFA45291.1"/>
    <property type="molecule type" value="Genomic_DNA"/>
</dbReference>
<dbReference type="eggNOG" id="COG1807">
    <property type="taxonomic scope" value="Bacteria"/>
</dbReference>
<evidence type="ECO:0000256" key="8">
    <source>
        <dbReference type="SAM" id="Phobius"/>
    </source>
</evidence>
<keyword evidence="2" id="KW-1003">Cell membrane</keyword>
<evidence type="ECO:0000256" key="2">
    <source>
        <dbReference type="ARBA" id="ARBA00022475"/>
    </source>
</evidence>
<dbReference type="AlphaFoldDB" id="D1PTN1"/>
<organism evidence="9 10">
    <name type="scientific">Hallella bergensis DSM 17361</name>
    <dbReference type="NCBI Taxonomy" id="585502"/>
    <lineage>
        <taxon>Bacteria</taxon>
        <taxon>Pseudomonadati</taxon>
        <taxon>Bacteroidota</taxon>
        <taxon>Bacteroidia</taxon>
        <taxon>Bacteroidales</taxon>
        <taxon>Prevotellaceae</taxon>
        <taxon>Hallella</taxon>
    </lineage>
</organism>
<comment type="subcellular location">
    <subcellularLocation>
        <location evidence="1">Cell membrane</location>
        <topology evidence="1">Multi-pass membrane protein</topology>
    </subcellularLocation>
</comment>
<feature type="transmembrane region" description="Helical" evidence="8">
    <location>
        <begin position="352"/>
        <end position="370"/>
    </location>
</feature>
<feature type="transmembrane region" description="Helical" evidence="8">
    <location>
        <begin position="154"/>
        <end position="180"/>
    </location>
</feature>
<keyword evidence="3" id="KW-0328">Glycosyltransferase</keyword>
<dbReference type="RefSeq" id="WP_007174665.1">
    <property type="nucleotide sequence ID" value="NZ_GG704782.1"/>
</dbReference>
<keyword evidence="4" id="KW-0808">Transferase</keyword>
<sequence>MQNSHRQIILAFTLLQLLVLLVFGYTPYPDSNGYITLARDCILHGEPYPISHQLNDLPFIWNIGAINLVALSLKLFNSITPLLVFYCLLKGATAWLVYQLTKKLWNRKAALITLILYVVYPANYGESTSLLSEIPSFFFALSGIWLTVCHKKPIAGGAAIALANWFRPMGIVFLLALFLFNRKSILRNIAGYAAVILIIGGTCYMRTGHFIYQAKTGWMALLQYSVDHTESTDDDTLPIIQHANAIEKDKIWRKRFLEWLKDHPSEYVAQMPRKLINTYASDNVNLCAFLSHKSQRNYLYEELSMKTLYHQFPNCTPVQILTLLNLIYYYILLLSFVMASVFLIREKAWQRAIIPFALILIMTAMIIVVGHGEARFHNVLMPFFIMDTAFAVTLYHDKKQIKITDNA</sequence>
<keyword evidence="6 8" id="KW-1133">Transmembrane helix</keyword>
<feature type="transmembrane region" description="Helical" evidence="8">
    <location>
        <begin position="327"/>
        <end position="345"/>
    </location>
</feature>
<dbReference type="GO" id="GO:0009103">
    <property type="term" value="P:lipopolysaccharide biosynthetic process"/>
    <property type="evidence" value="ECO:0007669"/>
    <property type="project" value="UniProtKB-ARBA"/>
</dbReference>
<protein>
    <recommendedName>
        <fullName evidence="11">Glycosyltransferase RgtA/B/C/D-like domain-containing protein</fullName>
    </recommendedName>
</protein>
<evidence type="ECO:0000313" key="9">
    <source>
        <dbReference type="EMBL" id="EFA45291.1"/>
    </source>
</evidence>
<dbReference type="Proteomes" id="UP000003160">
    <property type="component" value="Unassembled WGS sequence"/>
</dbReference>
<feature type="transmembrane region" description="Helical" evidence="8">
    <location>
        <begin position="376"/>
        <end position="395"/>
    </location>
</feature>
<keyword evidence="5 8" id="KW-0812">Transmembrane</keyword>
<dbReference type="InterPro" id="IPR050297">
    <property type="entry name" value="LipidA_mod_glycosyltrf_83"/>
</dbReference>
<evidence type="ECO:0000256" key="7">
    <source>
        <dbReference type="ARBA" id="ARBA00023136"/>
    </source>
</evidence>
<evidence type="ECO:0000256" key="5">
    <source>
        <dbReference type="ARBA" id="ARBA00022692"/>
    </source>
</evidence>
<evidence type="ECO:0000256" key="6">
    <source>
        <dbReference type="ARBA" id="ARBA00022989"/>
    </source>
</evidence>
<comment type="caution">
    <text evidence="9">The sequence shown here is derived from an EMBL/GenBank/DDBJ whole genome shotgun (WGS) entry which is preliminary data.</text>
</comment>
<keyword evidence="10" id="KW-1185">Reference proteome</keyword>
<dbReference type="PANTHER" id="PTHR33908:SF11">
    <property type="entry name" value="MEMBRANE PROTEIN"/>
    <property type="match status" value="1"/>
</dbReference>
<evidence type="ECO:0008006" key="11">
    <source>
        <dbReference type="Google" id="ProtNLM"/>
    </source>
</evidence>
<feature type="transmembrane region" description="Helical" evidence="8">
    <location>
        <begin position="192"/>
        <end position="212"/>
    </location>
</feature>
<accession>D1PTN1</accession>
<dbReference type="HOGENOM" id="CLU_637541_0_0_10"/>
<reference evidence="9 10" key="1">
    <citation type="submission" date="2009-10" db="EMBL/GenBank/DDBJ databases">
        <authorList>
            <person name="Qin X."/>
            <person name="Bachman B."/>
            <person name="Battles P."/>
            <person name="Bell A."/>
            <person name="Bess C."/>
            <person name="Bickham C."/>
            <person name="Chaboub L."/>
            <person name="Chen D."/>
            <person name="Coyle M."/>
            <person name="Deiros D.R."/>
            <person name="Dinh H."/>
            <person name="Forbes L."/>
            <person name="Fowler G."/>
            <person name="Francisco L."/>
            <person name="Fu Q."/>
            <person name="Gubbala S."/>
            <person name="Hale W."/>
            <person name="Han Y."/>
            <person name="Hemphill L."/>
            <person name="Highlander S.K."/>
            <person name="Hirani K."/>
            <person name="Hogues M."/>
            <person name="Jackson L."/>
            <person name="Jakkamsetti A."/>
            <person name="Javaid M."/>
            <person name="Jiang H."/>
            <person name="Korchina V."/>
            <person name="Kovar C."/>
            <person name="Lara F."/>
            <person name="Lee S."/>
            <person name="Mata R."/>
            <person name="Mathew T."/>
            <person name="Moen C."/>
            <person name="Morales K."/>
            <person name="Munidasa M."/>
            <person name="Nazareth L."/>
            <person name="Ngo R."/>
            <person name="Nguyen L."/>
            <person name="Okwuonu G."/>
            <person name="Ongeri F."/>
            <person name="Patil S."/>
            <person name="Petrosino J."/>
            <person name="Pham C."/>
            <person name="Pham P."/>
            <person name="Pu L.-L."/>
            <person name="Puazo M."/>
            <person name="Raj R."/>
            <person name="Reid J."/>
            <person name="Rouhana J."/>
            <person name="Saada N."/>
            <person name="Shang Y."/>
            <person name="Simmons D."/>
            <person name="Thornton R."/>
            <person name="Warren J."/>
            <person name="Weissenberger G."/>
            <person name="Zhang J."/>
            <person name="Zhang L."/>
            <person name="Zhou C."/>
            <person name="Zhu D."/>
            <person name="Muzny D."/>
            <person name="Worley K."/>
            <person name="Gibbs R."/>
        </authorList>
    </citation>
    <scope>NUCLEOTIDE SEQUENCE [LARGE SCALE GENOMIC DNA]</scope>
    <source>
        <strain evidence="9 10">DSM 17361</strain>
    </source>
</reference>
<feature type="transmembrane region" description="Helical" evidence="8">
    <location>
        <begin position="83"/>
        <end position="101"/>
    </location>
</feature>